<keyword evidence="2" id="KW-1185">Reference proteome</keyword>
<comment type="caution">
    <text evidence="1">The sequence shown here is derived from an EMBL/GenBank/DDBJ whole genome shotgun (WGS) entry which is preliminary data.</text>
</comment>
<name>A0A4Y2LMA4_ARAVE</name>
<evidence type="ECO:0000313" key="2">
    <source>
        <dbReference type="Proteomes" id="UP000499080"/>
    </source>
</evidence>
<sequence>MATSTSSCLNFPLNNNLMATLKASTALQQDSIQLLQIPLGEAKATKNFLQVSSNKVSCLKVLQINFGRAEAANSTRHPTAVKLQ</sequence>
<proteinExistence type="predicted"/>
<evidence type="ECO:0000313" key="1">
    <source>
        <dbReference type="EMBL" id="GBN15762.1"/>
    </source>
</evidence>
<accession>A0A4Y2LMA4</accession>
<dbReference type="Proteomes" id="UP000499080">
    <property type="component" value="Unassembled WGS sequence"/>
</dbReference>
<dbReference type="EMBL" id="BGPR01006062">
    <property type="protein sequence ID" value="GBN15762.1"/>
    <property type="molecule type" value="Genomic_DNA"/>
</dbReference>
<reference evidence="1 2" key="1">
    <citation type="journal article" date="2019" name="Sci. Rep.">
        <title>Orb-weaving spider Araneus ventricosus genome elucidates the spidroin gene catalogue.</title>
        <authorList>
            <person name="Kono N."/>
            <person name="Nakamura H."/>
            <person name="Ohtoshi R."/>
            <person name="Moran D.A.P."/>
            <person name="Shinohara A."/>
            <person name="Yoshida Y."/>
            <person name="Fujiwara M."/>
            <person name="Mori M."/>
            <person name="Tomita M."/>
            <person name="Arakawa K."/>
        </authorList>
    </citation>
    <scope>NUCLEOTIDE SEQUENCE [LARGE SCALE GENOMIC DNA]</scope>
</reference>
<protein>
    <submittedName>
        <fullName evidence="1">Uncharacterized protein</fullName>
    </submittedName>
</protein>
<dbReference type="AlphaFoldDB" id="A0A4Y2LMA4"/>
<gene>
    <name evidence="1" type="ORF">AVEN_196303_1</name>
</gene>
<organism evidence="1 2">
    <name type="scientific">Araneus ventricosus</name>
    <name type="common">Orbweaver spider</name>
    <name type="synonym">Epeira ventricosa</name>
    <dbReference type="NCBI Taxonomy" id="182803"/>
    <lineage>
        <taxon>Eukaryota</taxon>
        <taxon>Metazoa</taxon>
        <taxon>Ecdysozoa</taxon>
        <taxon>Arthropoda</taxon>
        <taxon>Chelicerata</taxon>
        <taxon>Arachnida</taxon>
        <taxon>Araneae</taxon>
        <taxon>Araneomorphae</taxon>
        <taxon>Entelegynae</taxon>
        <taxon>Araneoidea</taxon>
        <taxon>Araneidae</taxon>
        <taxon>Araneus</taxon>
    </lineage>
</organism>